<dbReference type="GO" id="GO:0005737">
    <property type="term" value="C:cytoplasm"/>
    <property type="evidence" value="ECO:0007669"/>
    <property type="project" value="TreeGrafter"/>
</dbReference>
<reference evidence="13 15" key="1">
    <citation type="journal article" date="2006" name="Proc. Natl. Acad. Sci. U.S.A.">
        <title>Genome analysis of the smallest free-living eukaryote Ostreococcus tauri unveils many unique features.</title>
        <authorList>
            <person name="Derelle E."/>
            <person name="Ferraz C."/>
            <person name="Rombauts S."/>
            <person name="Rouze P."/>
            <person name="Worden A.Z."/>
            <person name="Robbens S."/>
            <person name="Partensky F."/>
            <person name="Degroeve S."/>
            <person name="Echeynie S."/>
            <person name="Cooke R."/>
            <person name="Saeys Y."/>
            <person name="Wuyts J."/>
            <person name="Jabbari K."/>
            <person name="Bowler C."/>
            <person name="Panaud O."/>
            <person name="Piegu B."/>
            <person name="Ball S.G."/>
            <person name="Ral J.-P."/>
            <person name="Bouget F.-Y."/>
            <person name="Piganeau G."/>
            <person name="De Baets B."/>
            <person name="Picard A."/>
            <person name="Delseny M."/>
            <person name="Demaille J."/>
            <person name="Van de Peer Y."/>
            <person name="Moreau H."/>
        </authorList>
    </citation>
    <scope>NUCLEOTIDE SEQUENCE [LARGE SCALE GENOMIC DNA]</scope>
    <source>
        <strain evidence="13 15">OTTH0595</strain>
    </source>
</reference>
<dbReference type="Proteomes" id="UP000009170">
    <property type="component" value="Unassembled WGS sequence"/>
</dbReference>
<dbReference type="CDD" id="cd00622">
    <property type="entry name" value="PLPDE_III_ODC"/>
    <property type="match status" value="1"/>
</dbReference>
<evidence type="ECO:0000256" key="1">
    <source>
        <dbReference type="ARBA" id="ARBA00001933"/>
    </source>
</evidence>
<evidence type="ECO:0000313" key="14">
    <source>
        <dbReference type="EMBL" id="OUS49581.1"/>
    </source>
</evidence>
<dbReference type="GO" id="GO:0033387">
    <property type="term" value="P:putrescine biosynthetic process from arginine, via ornithine"/>
    <property type="evidence" value="ECO:0007669"/>
    <property type="project" value="UniProtKB-UniPathway"/>
</dbReference>
<dbReference type="PROSITE" id="PS00879">
    <property type="entry name" value="ODR_DC_2_2"/>
    <property type="match status" value="1"/>
</dbReference>
<dbReference type="PANTHER" id="PTHR11482:SF6">
    <property type="entry name" value="ORNITHINE DECARBOXYLASE 1-RELATED"/>
    <property type="match status" value="1"/>
</dbReference>
<evidence type="ECO:0000256" key="2">
    <source>
        <dbReference type="ARBA" id="ARBA00008872"/>
    </source>
</evidence>
<feature type="active site" description="Proton donor" evidence="9">
    <location>
        <position position="490"/>
    </location>
</feature>
<sequence>MAVDAMNAVRAPVLSDDGTTREEMNAAPLPKRRFQARYRRSGMSFSVQDRDLVAALDNIKNTRATAAYGSAQYKSATANAVSADVASALGVYVGGLAHTVGFKDSLQNEPDAEELPVPEQPKELTLASVYDAFAVEPIASRCLADVHARAAELVEKHCLEENFCIVDLATVKALFDYHKAKLPRVRPHFAVKCLPDKGIISTLAALGAGFDCASQGEVELVTSLGVPSERIILAHPVKRPCDLRCIAEYQVPYTTFDSVSELHKILASQVDVKLVLRIRADDPMARLPLGAKYGAPLDKVSELLSVAALLNLDIAGVSFHVGSSSRNPDAYRNAIKYARDIFDEATSMGFKMHLLDLGGGFTGSFDANGNVSEAPSNFDRVREALDEIFPDDGTFEGLQIIDEPGRYFAQAPVTMACLVYGKREGSNDNGERQLDYYITDGLYGSFNGIIYDGLDLPTYFLQPNKVAPLAGLENEFEKTKISSTVYGPTCDSLDCVMRNVPLPELSNGDWLMFPDAGAYTMAGACDFNGILCSKYHCFYVSSEKMCATATPKELNELVYQNDRPSCTLVQNR</sequence>
<comment type="cofactor">
    <cofactor evidence="1 9">
        <name>pyridoxal 5'-phosphate</name>
        <dbReference type="ChEBI" id="CHEBI:597326"/>
    </cofactor>
</comment>
<reference evidence="14" key="3">
    <citation type="submission" date="2017-04" db="EMBL/GenBank/DDBJ databases">
        <title>Population genomics of picophytoplankton unveils novel chromosome hypervariability.</title>
        <authorList>
            <consortium name="DOE Joint Genome Institute"/>
            <person name="Blanc-Mathieu R."/>
            <person name="Krasovec M."/>
            <person name="Hebrard M."/>
            <person name="Yau S."/>
            <person name="Desgranges E."/>
            <person name="Martin J."/>
            <person name="Schackwitz W."/>
            <person name="Kuo A."/>
            <person name="Salin G."/>
            <person name="Donnadieu C."/>
            <person name="Desdevises Y."/>
            <person name="Sanchez-Ferandin S."/>
            <person name="Moreau H."/>
            <person name="Rivals E."/>
            <person name="Grigoriev I.V."/>
            <person name="Grimsley N."/>
            <person name="Eyre-Walker A."/>
            <person name="Piganeau G."/>
        </authorList>
    </citation>
    <scope>NUCLEOTIDE SEQUENCE [LARGE SCALE GENOMIC DNA]</scope>
    <source>
        <strain evidence="14">RCC 1115</strain>
    </source>
</reference>
<dbReference type="InterPro" id="IPR000183">
    <property type="entry name" value="Orn/DAP/Arg_de-COase"/>
</dbReference>
<evidence type="ECO:0000256" key="4">
    <source>
        <dbReference type="ARBA" id="ARBA00023239"/>
    </source>
</evidence>
<dbReference type="EC" id="4.1.1.17" evidence="6"/>
<dbReference type="InterPro" id="IPR022653">
    <property type="entry name" value="De-COase2_pyr-phos_BS"/>
</dbReference>
<accession>A0A454XK36</accession>
<dbReference type="SUPFAM" id="SSF51419">
    <property type="entry name" value="PLP-binding barrel"/>
    <property type="match status" value="1"/>
</dbReference>
<dbReference type="AlphaFoldDB" id="A0A090M096"/>
<dbReference type="PANTHER" id="PTHR11482">
    <property type="entry name" value="ARGININE/DIAMINOPIMELATE/ORNITHINE DECARBOXYLASE"/>
    <property type="match status" value="1"/>
</dbReference>
<dbReference type="InterPro" id="IPR022657">
    <property type="entry name" value="De-COase2_CS"/>
</dbReference>
<evidence type="ECO:0000256" key="8">
    <source>
        <dbReference type="ARBA" id="ARBA00049127"/>
    </source>
</evidence>
<dbReference type="PROSITE" id="PS00878">
    <property type="entry name" value="ODR_DC_2_1"/>
    <property type="match status" value="1"/>
</dbReference>
<accession>A0A090M096</accession>
<dbReference type="OrthoDB" id="5034579at2759"/>
<dbReference type="InterPro" id="IPR022644">
    <property type="entry name" value="De-COase2_N"/>
</dbReference>
<feature type="modified residue" description="N6-(pyridoxal phosphate)lysine" evidence="9">
    <location>
        <position position="192"/>
    </location>
</feature>
<dbReference type="InterPro" id="IPR022643">
    <property type="entry name" value="De-COase2_C"/>
</dbReference>
<feature type="domain" description="Orn/DAP/Arg decarboxylase 2 N-terminal" evidence="12">
    <location>
        <begin position="169"/>
        <end position="409"/>
    </location>
</feature>
<evidence type="ECO:0000313" key="15">
    <source>
        <dbReference type="Proteomes" id="UP000009170"/>
    </source>
</evidence>
<protein>
    <recommendedName>
        <fullName evidence="6">ornithine decarboxylase</fullName>
        <ecNumber evidence="6">4.1.1.17</ecNumber>
    </recommendedName>
</protein>
<comment type="pathway">
    <text evidence="5">Amine and polyamine biosynthesis; putrescine biosynthesis via L-ornithine pathway; putrescine from L-ornithine: step 1/1.</text>
</comment>
<dbReference type="EMBL" id="KZ155771">
    <property type="protein sequence ID" value="OUS49581.1"/>
    <property type="molecule type" value="Genomic_DNA"/>
</dbReference>
<evidence type="ECO:0000256" key="7">
    <source>
        <dbReference type="ARBA" id="ARBA00046672"/>
    </source>
</evidence>
<dbReference type="EMBL" id="CAID01000004">
    <property type="protein sequence ID" value="CEF97680.1"/>
    <property type="molecule type" value="Genomic_DNA"/>
</dbReference>
<evidence type="ECO:0000256" key="5">
    <source>
        <dbReference type="ARBA" id="ARBA00034115"/>
    </source>
</evidence>
<dbReference type="GO" id="GO:0004586">
    <property type="term" value="F:ornithine decarboxylase activity"/>
    <property type="evidence" value="ECO:0007669"/>
    <property type="project" value="UniProtKB-EC"/>
</dbReference>
<dbReference type="Pfam" id="PF00278">
    <property type="entry name" value="Orn_DAP_Arg_deC"/>
    <property type="match status" value="1"/>
</dbReference>
<proteinExistence type="inferred from homology"/>
<dbReference type="FunFam" id="3.20.20.10:FF:000005">
    <property type="entry name" value="Ornithine decarboxylase"/>
    <property type="match status" value="1"/>
</dbReference>
<keyword evidence="3 9" id="KW-0663">Pyridoxal phosphate</keyword>
<comment type="subunit">
    <text evidence="7">Homodimer. Only the dimer is catalytically active, as the active sites are constructed of residues from both monomers.</text>
</comment>
<dbReference type="InterPro" id="IPR009006">
    <property type="entry name" value="Ala_racemase/Decarboxylase_C"/>
</dbReference>
<dbReference type="SUPFAM" id="SSF50621">
    <property type="entry name" value="Alanine racemase C-terminal domain-like"/>
    <property type="match status" value="1"/>
</dbReference>
<comment type="catalytic activity">
    <reaction evidence="8">
        <text>L-ornithine + H(+) = putrescine + CO2</text>
        <dbReference type="Rhea" id="RHEA:22964"/>
        <dbReference type="ChEBI" id="CHEBI:15378"/>
        <dbReference type="ChEBI" id="CHEBI:16526"/>
        <dbReference type="ChEBI" id="CHEBI:46911"/>
        <dbReference type="ChEBI" id="CHEBI:326268"/>
        <dbReference type="EC" id="4.1.1.17"/>
    </reaction>
</comment>
<dbReference type="InParanoid" id="A0A090M096"/>
<accession>A0A1Y5IJ43</accession>
<evidence type="ECO:0000256" key="3">
    <source>
        <dbReference type="ARBA" id="ARBA00022898"/>
    </source>
</evidence>
<dbReference type="STRING" id="70448.A0A090M096"/>
<dbReference type="UniPathway" id="UPA00535">
    <property type="reaction ID" value="UER00288"/>
</dbReference>
<keyword evidence="4" id="KW-0456">Lyase</keyword>
<dbReference type="Gene3D" id="3.20.20.10">
    <property type="entry name" value="Alanine racemase"/>
    <property type="match status" value="1"/>
</dbReference>
<dbReference type="Gene3D" id="2.40.37.10">
    <property type="entry name" value="Lyase, Ornithine Decarboxylase, Chain A, domain 1"/>
    <property type="match status" value="1"/>
</dbReference>
<comment type="similarity">
    <text evidence="2 10">Belongs to the Orn/Lys/Arg decarboxylase class-II family.</text>
</comment>
<evidence type="ECO:0000313" key="13">
    <source>
        <dbReference type="EMBL" id="CEF97680.1"/>
    </source>
</evidence>
<evidence type="ECO:0000256" key="6">
    <source>
        <dbReference type="ARBA" id="ARBA00034138"/>
    </source>
</evidence>
<gene>
    <name evidence="14" type="ORF">BE221DRAFT_188883</name>
    <name evidence="13" type="ORF">OT_ostta04g03960</name>
</gene>
<keyword evidence="15" id="KW-1185">Reference proteome</keyword>
<evidence type="ECO:0000256" key="9">
    <source>
        <dbReference type="PIRSR" id="PIRSR600183-50"/>
    </source>
</evidence>
<evidence type="ECO:0000256" key="10">
    <source>
        <dbReference type="RuleBase" id="RU003737"/>
    </source>
</evidence>
<dbReference type="InterPro" id="IPR029066">
    <property type="entry name" value="PLP-binding_barrel"/>
</dbReference>
<dbReference type="PRINTS" id="PR01179">
    <property type="entry name" value="ODADCRBXLASE"/>
</dbReference>
<organism evidence="13 15">
    <name type="scientific">Ostreococcus tauri</name>
    <name type="common">Marine green alga</name>
    <dbReference type="NCBI Taxonomy" id="70448"/>
    <lineage>
        <taxon>Eukaryota</taxon>
        <taxon>Viridiplantae</taxon>
        <taxon>Chlorophyta</taxon>
        <taxon>Mamiellophyceae</taxon>
        <taxon>Mamiellales</taxon>
        <taxon>Bathycoccaceae</taxon>
        <taxon>Ostreococcus</taxon>
    </lineage>
</organism>
<evidence type="ECO:0000259" key="11">
    <source>
        <dbReference type="Pfam" id="PF00278"/>
    </source>
</evidence>
<dbReference type="Proteomes" id="UP000195557">
    <property type="component" value="Unassembled WGS sequence"/>
</dbReference>
<dbReference type="Pfam" id="PF02784">
    <property type="entry name" value="Orn_Arg_deC_N"/>
    <property type="match status" value="1"/>
</dbReference>
<evidence type="ECO:0000259" key="12">
    <source>
        <dbReference type="Pfam" id="PF02784"/>
    </source>
</evidence>
<dbReference type="InterPro" id="IPR002433">
    <property type="entry name" value="Orn_de-COase"/>
</dbReference>
<reference evidence="13" key="2">
    <citation type="journal article" date="2014" name="BMC Genomics">
        <title>An improved genome of the model marine alga Ostreococcus tauri unfolds by assessing Illumina de novo assemblies.</title>
        <authorList>
            <person name="Blanc-Mathieu R."/>
            <person name="Verhelst B."/>
            <person name="Derelle E."/>
            <person name="Rombauts S."/>
            <person name="Bouget F.Y."/>
            <person name="Carre I."/>
            <person name="Chateau A."/>
            <person name="Eyre-Walker A."/>
            <person name="Grimsley N."/>
            <person name="Moreau H."/>
            <person name="Piegu B."/>
            <person name="Rivals E."/>
            <person name="Schackwitz W."/>
            <person name="Van de Peer Y."/>
            <person name="Piganeau G."/>
        </authorList>
    </citation>
    <scope>NUCLEOTIDE SEQUENCE</scope>
    <source>
        <strain evidence="13">RCC4221</strain>
    </source>
</reference>
<dbReference type="PRINTS" id="PR01182">
    <property type="entry name" value="ORNDCRBXLASE"/>
</dbReference>
<name>A0A090M096_OSTTA</name>
<feature type="domain" description="Orn/DAP/Arg decarboxylase 2 C-terminal" evidence="11">
    <location>
        <begin position="413"/>
        <end position="517"/>
    </location>
</feature>